<dbReference type="AlphaFoldDB" id="A0A835V3P2"/>
<dbReference type="SMART" id="SM00504">
    <property type="entry name" value="Ubox"/>
    <property type="match status" value="1"/>
</dbReference>
<evidence type="ECO:0000256" key="5">
    <source>
        <dbReference type="RuleBase" id="RU369093"/>
    </source>
</evidence>
<dbReference type="InterPro" id="IPR045210">
    <property type="entry name" value="RING-Ubox_PUB"/>
</dbReference>
<dbReference type="GO" id="GO:0061630">
    <property type="term" value="F:ubiquitin protein ligase activity"/>
    <property type="evidence" value="ECO:0007669"/>
    <property type="project" value="UniProtKB-UniRule"/>
</dbReference>
<accession>A0A835V3P2</accession>
<dbReference type="Proteomes" id="UP000639772">
    <property type="component" value="Unassembled WGS sequence"/>
</dbReference>
<evidence type="ECO:0000313" key="7">
    <source>
        <dbReference type="EMBL" id="KAG0483548.1"/>
    </source>
</evidence>
<keyword evidence="4 5" id="KW-0833">Ubl conjugation pathway</keyword>
<dbReference type="Gene3D" id="3.30.40.10">
    <property type="entry name" value="Zinc/RING finger domain, C3HC4 (zinc finger)"/>
    <property type="match status" value="1"/>
</dbReference>
<dbReference type="PROSITE" id="PS51698">
    <property type="entry name" value="U_BOX"/>
    <property type="match status" value="1"/>
</dbReference>
<evidence type="ECO:0000313" key="8">
    <source>
        <dbReference type="Proteomes" id="UP000639772"/>
    </source>
</evidence>
<sequence>MEQGARVSYLLHLDVKKAQPPPSFFLCPISLEVMRSPVSLCTGITYDRSSIQRWLDSGNNICPATMQPLLSTDLVPNLTLRRLINIWSSSLATGDHNLLPLSDIARFLSDPSANDVVKHQIVSADALRPSSLAFFYTPQSQLSTKL</sequence>
<organism evidence="7 8">
    <name type="scientific">Vanilla planifolia</name>
    <name type="common">Vanilla</name>
    <dbReference type="NCBI Taxonomy" id="51239"/>
    <lineage>
        <taxon>Eukaryota</taxon>
        <taxon>Viridiplantae</taxon>
        <taxon>Streptophyta</taxon>
        <taxon>Embryophyta</taxon>
        <taxon>Tracheophyta</taxon>
        <taxon>Spermatophyta</taxon>
        <taxon>Magnoliopsida</taxon>
        <taxon>Liliopsida</taxon>
        <taxon>Asparagales</taxon>
        <taxon>Orchidaceae</taxon>
        <taxon>Vanilloideae</taxon>
        <taxon>Vanilleae</taxon>
        <taxon>Vanilla</taxon>
    </lineage>
</organism>
<evidence type="ECO:0000256" key="4">
    <source>
        <dbReference type="ARBA" id="ARBA00022786"/>
    </source>
</evidence>
<proteinExistence type="predicted"/>
<dbReference type="OrthoDB" id="10064100at2759"/>
<dbReference type="PANTHER" id="PTHR22849">
    <property type="entry name" value="WDSAM1 PROTEIN"/>
    <property type="match status" value="1"/>
</dbReference>
<dbReference type="InterPro" id="IPR045185">
    <property type="entry name" value="PUB22/23/24-like"/>
</dbReference>
<dbReference type="FunFam" id="3.30.40.10:FF:000442">
    <property type="entry name" value="RING-type E3 ubiquitin transferase"/>
    <property type="match status" value="1"/>
</dbReference>
<dbReference type="UniPathway" id="UPA00143"/>
<gene>
    <name evidence="7" type="ORF">HPP92_011632</name>
</gene>
<dbReference type="InterPro" id="IPR013083">
    <property type="entry name" value="Znf_RING/FYVE/PHD"/>
</dbReference>
<protein>
    <recommendedName>
        <fullName evidence="5 6">U-box domain-containing protein</fullName>
        <ecNumber evidence="5">2.3.2.27</ecNumber>
    </recommendedName>
    <alternativeName>
        <fullName evidence="5">RING-type E3 ubiquitin transferase PUB</fullName>
    </alternativeName>
</protein>
<dbReference type="PANTHER" id="PTHR22849:SF163">
    <property type="entry name" value="U-BOX DOMAIN-CONTAINING PROTEIN"/>
    <property type="match status" value="1"/>
</dbReference>
<dbReference type="Pfam" id="PF04564">
    <property type="entry name" value="U-box"/>
    <property type="match status" value="1"/>
</dbReference>
<evidence type="ECO:0000256" key="3">
    <source>
        <dbReference type="ARBA" id="ARBA00022679"/>
    </source>
</evidence>
<dbReference type="EMBL" id="JADCNM010000005">
    <property type="protein sequence ID" value="KAG0483548.1"/>
    <property type="molecule type" value="Genomic_DNA"/>
</dbReference>
<comment type="caution">
    <text evidence="7">The sequence shown here is derived from an EMBL/GenBank/DDBJ whole genome shotgun (WGS) entry which is preliminary data.</text>
</comment>
<dbReference type="EC" id="2.3.2.27" evidence="5"/>
<evidence type="ECO:0000256" key="2">
    <source>
        <dbReference type="ARBA" id="ARBA00004906"/>
    </source>
</evidence>
<dbReference type="GO" id="GO:0016567">
    <property type="term" value="P:protein ubiquitination"/>
    <property type="evidence" value="ECO:0007669"/>
    <property type="project" value="UniProtKB-UniRule"/>
</dbReference>
<name>A0A835V3P2_VANPL</name>
<keyword evidence="3 5" id="KW-0808">Transferase</keyword>
<comment type="function">
    <text evidence="5">Functions as an E3 ubiquitin ligase.</text>
</comment>
<evidence type="ECO:0000259" key="6">
    <source>
        <dbReference type="PROSITE" id="PS51698"/>
    </source>
</evidence>
<comment type="catalytic activity">
    <reaction evidence="1 5">
        <text>S-ubiquitinyl-[E2 ubiquitin-conjugating enzyme]-L-cysteine + [acceptor protein]-L-lysine = [E2 ubiquitin-conjugating enzyme]-L-cysteine + N(6)-ubiquitinyl-[acceptor protein]-L-lysine.</text>
        <dbReference type="EC" id="2.3.2.27"/>
    </reaction>
</comment>
<comment type="pathway">
    <text evidence="2 5">Protein modification; protein ubiquitination.</text>
</comment>
<dbReference type="InterPro" id="IPR003613">
    <property type="entry name" value="Ubox_domain"/>
</dbReference>
<dbReference type="CDD" id="cd16664">
    <property type="entry name" value="RING-Ubox_PUB"/>
    <property type="match status" value="1"/>
</dbReference>
<dbReference type="SUPFAM" id="SSF57850">
    <property type="entry name" value="RING/U-box"/>
    <property type="match status" value="1"/>
</dbReference>
<evidence type="ECO:0000256" key="1">
    <source>
        <dbReference type="ARBA" id="ARBA00000900"/>
    </source>
</evidence>
<feature type="domain" description="U-box" evidence="6">
    <location>
        <begin position="20"/>
        <end position="94"/>
    </location>
</feature>
<reference evidence="7 8" key="1">
    <citation type="journal article" date="2020" name="Nat. Food">
        <title>A phased Vanilla planifolia genome enables genetic improvement of flavour and production.</title>
        <authorList>
            <person name="Hasing T."/>
            <person name="Tang H."/>
            <person name="Brym M."/>
            <person name="Khazi F."/>
            <person name="Huang T."/>
            <person name="Chambers A.H."/>
        </authorList>
    </citation>
    <scope>NUCLEOTIDE SEQUENCE [LARGE SCALE GENOMIC DNA]</scope>
    <source>
        <tissue evidence="7">Leaf</tissue>
    </source>
</reference>